<protein>
    <recommendedName>
        <fullName evidence="2">Single-stranded-DNA-specific exonuclease RecJ</fullName>
    </recommendedName>
</protein>
<proteinExistence type="inferred from homology"/>
<evidence type="ECO:0000256" key="3">
    <source>
        <dbReference type="ARBA" id="ARBA00022722"/>
    </source>
</evidence>
<dbReference type="Gene3D" id="3.10.310.30">
    <property type="match status" value="1"/>
</dbReference>
<feature type="domain" description="DDH" evidence="6">
    <location>
        <begin position="54"/>
        <end position="213"/>
    </location>
</feature>
<gene>
    <name evidence="9" type="primary">recJ</name>
    <name evidence="9" type="ORF">H5P30_11305</name>
</gene>
<comment type="caution">
    <text evidence="9">The sequence shown here is derived from an EMBL/GenBank/DDBJ whole genome shotgun (WGS) entry which is preliminary data.</text>
</comment>
<dbReference type="GO" id="GO:0008409">
    <property type="term" value="F:5'-3' exonuclease activity"/>
    <property type="evidence" value="ECO:0007669"/>
    <property type="project" value="InterPro"/>
</dbReference>
<dbReference type="Pfam" id="PF02272">
    <property type="entry name" value="DHHA1"/>
    <property type="match status" value="1"/>
</dbReference>
<reference evidence="9 10" key="1">
    <citation type="submission" date="2020-07" db="EMBL/GenBank/DDBJ databases">
        <authorList>
            <person name="Feng X."/>
        </authorList>
    </citation>
    <scope>NUCLEOTIDE SEQUENCE [LARGE SCALE GENOMIC DNA]</scope>
    <source>
        <strain evidence="9 10">JCM14086</strain>
    </source>
</reference>
<dbReference type="InterPro" id="IPR038763">
    <property type="entry name" value="DHH_sf"/>
</dbReference>
<organism evidence="9 10">
    <name type="scientific">Puniceicoccus vermicola</name>
    <dbReference type="NCBI Taxonomy" id="388746"/>
    <lineage>
        <taxon>Bacteria</taxon>
        <taxon>Pseudomonadati</taxon>
        <taxon>Verrucomicrobiota</taxon>
        <taxon>Opitutia</taxon>
        <taxon>Puniceicoccales</taxon>
        <taxon>Puniceicoccaceae</taxon>
        <taxon>Puniceicoccus</taxon>
    </lineage>
</organism>
<dbReference type="InterPro" id="IPR051673">
    <property type="entry name" value="SSDNA_exonuclease_RecJ"/>
</dbReference>
<evidence type="ECO:0000256" key="4">
    <source>
        <dbReference type="ARBA" id="ARBA00022801"/>
    </source>
</evidence>
<feature type="domain" description="DHHA1" evidence="7">
    <location>
        <begin position="333"/>
        <end position="422"/>
    </location>
</feature>
<dbReference type="GO" id="GO:0003676">
    <property type="term" value="F:nucleic acid binding"/>
    <property type="evidence" value="ECO:0007669"/>
    <property type="project" value="InterPro"/>
</dbReference>
<evidence type="ECO:0000259" key="8">
    <source>
        <dbReference type="Pfam" id="PF17768"/>
    </source>
</evidence>
<dbReference type="InterPro" id="IPR001667">
    <property type="entry name" value="DDH_dom"/>
</dbReference>
<dbReference type="SUPFAM" id="SSF64182">
    <property type="entry name" value="DHH phosphoesterases"/>
    <property type="match status" value="1"/>
</dbReference>
<dbReference type="Gene3D" id="3.90.1640.30">
    <property type="match status" value="1"/>
</dbReference>
<name>A0A7X1AYK0_9BACT</name>
<dbReference type="PANTHER" id="PTHR30255">
    <property type="entry name" value="SINGLE-STRANDED-DNA-SPECIFIC EXONUCLEASE RECJ"/>
    <property type="match status" value="1"/>
</dbReference>
<dbReference type="EMBL" id="JACHVA010000086">
    <property type="protein sequence ID" value="MBC2602365.1"/>
    <property type="molecule type" value="Genomic_DNA"/>
</dbReference>
<evidence type="ECO:0000256" key="5">
    <source>
        <dbReference type="ARBA" id="ARBA00022839"/>
    </source>
</evidence>
<evidence type="ECO:0000256" key="2">
    <source>
        <dbReference type="ARBA" id="ARBA00019841"/>
    </source>
</evidence>
<dbReference type="InterPro" id="IPR004610">
    <property type="entry name" value="RecJ"/>
</dbReference>
<dbReference type="Pfam" id="PF17768">
    <property type="entry name" value="RecJ_OB"/>
    <property type="match status" value="1"/>
</dbReference>
<evidence type="ECO:0000259" key="7">
    <source>
        <dbReference type="Pfam" id="PF02272"/>
    </source>
</evidence>
<dbReference type="Proteomes" id="UP000525652">
    <property type="component" value="Unassembled WGS sequence"/>
</dbReference>
<dbReference type="GO" id="GO:0006310">
    <property type="term" value="P:DNA recombination"/>
    <property type="evidence" value="ECO:0007669"/>
    <property type="project" value="InterPro"/>
</dbReference>
<keyword evidence="3" id="KW-0540">Nuclease</keyword>
<dbReference type="Pfam" id="PF01368">
    <property type="entry name" value="DHH"/>
    <property type="match status" value="1"/>
</dbReference>
<feature type="domain" description="RecJ OB" evidence="8">
    <location>
        <begin position="437"/>
        <end position="537"/>
    </location>
</feature>
<evidence type="ECO:0000256" key="1">
    <source>
        <dbReference type="ARBA" id="ARBA00005915"/>
    </source>
</evidence>
<keyword evidence="4" id="KW-0378">Hydrolase</keyword>
<dbReference type="AlphaFoldDB" id="A0A7X1AYK0"/>
<dbReference type="NCBIfam" id="TIGR00644">
    <property type="entry name" value="recJ"/>
    <property type="match status" value="1"/>
</dbReference>
<accession>A0A7X1AYK0</accession>
<comment type="similarity">
    <text evidence="1">Belongs to the RecJ family.</text>
</comment>
<keyword evidence="10" id="KW-1185">Reference proteome</keyword>
<dbReference type="GO" id="GO:0006281">
    <property type="term" value="P:DNA repair"/>
    <property type="evidence" value="ECO:0007669"/>
    <property type="project" value="InterPro"/>
</dbReference>
<dbReference type="InterPro" id="IPR041122">
    <property type="entry name" value="RecJ_OB"/>
</dbReference>
<dbReference type="RefSeq" id="WP_185693053.1">
    <property type="nucleotide sequence ID" value="NZ_JACHVA010000086.1"/>
</dbReference>
<dbReference type="InterPro" id="IPR003156">
    <property type="entry name" value="DHHA1_dom"/>
</dbReference>
<evidence type="ECO:0000313" key="9">
    <source>
        <dbReference type="EMBL" id="MBC2602365.1"/>
    </source>
</evidence>
<sequence>MAARILVHRLGKTLEQAEEWISPRLENILDPFTLLHCEEAAARLTQFLREKKSIGVFSDYDVDGISSAALISCAIRDLGGEVEAFVPDRLEEGYGLSIAALERSFADYQPDLLLVLDCGTRSEVELEWIAKQGTQVIVVDHHSRNDQPKLPEDCLMINPHLPEQLQPEFQNHCTVGLVFKLVHALLRKWDECVGGARDRVNLKELLDLVAMGTVADLVPLRGENRVFVHHGLKQLAKTNNHGLRALLQVSDVDVNNPLSSSDIGFRLGPRINAGGRIETGALALDLLMTKDNRLAFDLARKLDTVNSNRRSMERRVSGKAIEMIGEEPPMGIVVWDRDWHPGVVGIVAGRLARKYHRPAIVLGWDGTGFKGSGRGISGLDLLEVMQTCTVKPPKWGGHPAAMGMSIEEEDLPAFAEAFSAAVTSECGGKLPPKKLRIDAVTEPSAISRHEILEIEALGPFGQENPEPIVAIHGVRLEEPARLMGRDHIRFNLPGASGIQVIGWRMAERMPPVGSEIDLALRLSRSWWRGRESVRGELVDWRQAEPLPS</sequence>
<keyword evidence="5 9" id="KW-0269">Exonuclease</keyword>
<evidence type="ECO:0000313" key="10">
    <source>
        <dbReference type="Proteomes" id="UP000525652"/>
    </source>
</evidence>
<evidence type="ECO:0000259" key="6">
    <source>
        <dbReference type="Pfam" id="PF01368"/>
    </source>
</evidence>
<dbReference type="PANTHER" id="PTHR30255:SF2">
    <property type="entry name" value="SINGLE-STRANDED-DNA-SPECIFIC EXONUCLEASE RECJ"/>
    <property type="match status" value="1"/>
</dbReference>